<dbReference type="RefSeq" id="WP_339586150.1">
    <property type="nucleotide sequence ID" value="NZ_JBBHJZ010000001.1"/>
</dbReference>
<comment type="caution">
    <text evidence="7">The sequence shown here is derived from an EMBL/GenBank/DDBJ whole genome shotgun (WGS) entry which is preliminary data.</text>
</comment>
<keyword evidence="8" id="KW-1185">Reference proteome</keyword>
<dbReference type="Pfam" id="PF00881">
    <property type="entry name" value="Nitroreductase"/>
    <property type="match status" value="1"/>
</dbReference>
<evidence type="ECO:0000256" key="3">
    <source>
        <dbReference type="ARBA" id="ARBA00022643"/>
    </source>
</evidence>
<dbReference type="PANTHER" id="PTHR43425:SF2">
    <property type="entry name" value="OXYGEN-INSENSITIVE NADPH NITROREDUCTASE"/>
    <property type="match status" value="1"/>
</dbReference>
<keyword evidence="5" id="KW-0521">NADP</keyword>
<dbReference type="InterPro" id="IPR016446">
    <property type="entry name" value="Flavin_OxRdtase_Frp"/>
</dbReference>
<organism evidence="7 8">
    <name type="scientific">Novosphingobium anseongense</name>
    <dbReference type="NCBI Taxonomy" id="3133436"/>
    <lineage>
        <taxon>Bacteria</taxon>
        <taxon>Pseudomonadati</taxon>
        <taxon>Pseudomonadota</taxon>
        <taxon>Alphaproteobacteria</taxon>
        <taxon>Sphingomonadales</taxon>
        <taxon>Sphingomonadaceae</taxon>
        <taxon>Novosphingobium</taxon>
    </lineage>
</organism>
<keyword evidence="4 5" id="KW-0560">Oxidoreductase</keyword>
<protein>
    <submittedName>
        <fullName evidence="7">NADPH-dependent oxidoreductase</fullName>
    </submittedName>
</protein>
<evidence type="ECO:0000313" key="8">
    <source>
        <dbReference type="Proteomes" id="UP001361239"/>
    </source>
</evidence>
<keyword evidence="3 5" id="KW-0288">FMN</keyword>
<evidence type="ECO:0000259" key="6">
    <source>
        <dbReference type="Pfam" id="PF00881"/>
    </source>
</evidence>
<evidence type="ECO:0000313" key="7">
    <source>
        <dbReference type="EMBL" id="MEJ5976232.1"/>
    </source>
</evidence>
<dbReference type="InterPro" id="IPR000415">
    <property type="entry name" value="Nitroreductase-like"/>
</dbReference>
<dbReference type="SUPFAM" id="SSF55469">
    <property type="entry name" value="FMN-dependent nitroreductase-like"/>
    <property type="match status" value="1"/>
</dbReference>
<comment type="similarity">
    <text evidence="1 5">Belongs to the flavin oxidoreductase frp family.</text>
</comment>
<evidence type="ECO:0000256" key="5">
    <source>
        <dbReference type="PIRNR" id="PIRNR005426"/>
    </source>
</evidence>
<reference evidence="7 8" key="1">
    <citation type="submission" date="2024-03" db="EMBL/GenBank/DDBJ databases">
        <authorList>
            <person name="Jo J.-H."/>
        </authorList>
    </citation>
    <scope>NUCLEOTIDE SEQUENCE [LARGE SCALE GENOMIC DNA]</scope>
    <source>
        <strain evidence="7 8">PS1R-30</strain>
    </source>
</reference>
<evidence type="ECO:0000256" key="4">
    <source>
        <dbReference type="ARBA" id="ARBA00023002"/>
    </source>
</evidence>
<sequence length="283" mass="30009">MALDDPQAAVTDASSADDALAARYGADRPGAILWNDTVAHLLAHRTVRAYRADPLPKDTIETLVAAAQSAASSSNLQLWSVVAVTDAGKRSRLAEFAGGQKHIARAPLILLWIADLARAKLVADDAGEPAEGFEFLESFTVAAIDAGLAAQNAVIAAESLGLGTVYIGALRNRPEDVAALIELPPRAAVVFGLVVGWPDETAPAAIKPRLPQAAVLHREVYRLETQREPVAAYDETARGFQVSQGQDAVGWRALLLNRGRSAASLNGRDRLKQALRGLGFALR</sequence>
<feature type="domain" description="Nitroreductase" evidence="6">
    <location>
        <begin position="43"/>
        <end position="197"/>
    </location>
</feature>
<dbReference type="PANTHER" id="PTHR43425">
    <property type="entry name" value="OXYGEN-INSENSITIVE NADPH NITROREDUCTASE"/>
    <property type="match status" value="1"/>
</dbReference>
<dbReference type="CDD" id="cd02146">
    <property type="entry name" value="NfsA-like"/>
    <property type="match status" value="1"/>
</dbReference>
<dbReference type="InterPro" id="IPR029479">
    <property type="entry name" value="Nitroreductase"/>
</dbReference>
<dbReference type="Gene3D" id="3.40.109.10">
    <property type="entry name" value="NADH Oxidase"/>
    <property type="match status" value="1"/>
</dbReference>
<dbReference type="EMBL" id="JBBHJZ010000001">
    <property type="protein sequence ID" value="MEJ5976232.1"/>
    <property type="molecule type" value="Genomic_DNA"/>
</dbReference>
<proteinExistence type="inferred from homology"/>
<evidence type="ECO:0000256" key="2">
    <source>
        <dbReference type="ARBA" id="ARBA00022630"/>
    </source>
</evidence>
<name>A0ABU8RT50_9SPHN</name>
<dbReference type="PIRSF" id="PIRSF005426">
    <property type="entry name" value="Frp"/>
    <property type="match status" value="1"/>
</dbReference>
<accession>A0ABU8RT50</accession>
<keyword evidence="2 5" id="KW-0285">Flavoprotein</keyword>
<gene>
    <name evidence="7" type="ORF">WG901_06280</name>
</gene>
<evidence type="ECO:0000256" key="1">
    <source>
        <dbReference type="ARBA" id="ARBA00008366"/>
    </source>
</evidence>
<dbReference type="Proteomes" id="UP001361239">
    <property type="component" value="Unassembled WGS sequence"/>
</dbReference>